<dbReference type="RefSeq" id="WP_203657444.1">
    <property type="nucleotide sequence ID" value="NZ_BAAAZM010000006.1"/>
</dbReference>
<sequence length="590" mass="61262">MDTTIEDTADAVRLLGGEVLAGSDADGADRYGGWLLALVGAALPDRGRVLVAGRHDDSLLTALADRGLAVDLVLRNLPDARAARTRLAASGVRVLCGGLDRLPPDGSGYAAVIALDDPAALYGPDSPPRRWADTVALLAALAAPGAPALLLVRNGLGLDRLTGVAAASDTDVPPGLAAVRTALAAAGLRTGSVLAAYPGLVAEETALAAAGDGVASLVAAACLPGPAPVLTDPAPLARDAVRHGLGVALAPAWVVLTCRADDDRPTPTAAPTARPGIVLADRGVPDFWAVPQLLQRDADGGWRRAPLSADTAPRALDHLTRDPSTLDGPVPAGVPLRDLLVAAAAADDLVTARELVRAYREWLLADGTDGDWRAVWAGDETGHGPLAAPGKAVADLSGVLLGPDGPALADPSWSTTLAVPVDLVFLRALQRFCYELVAGGHRHPWPVGVSPDRLAVTLAATAGVAVSARDLAAAAAYAVHLDEPRAPADGGDAKRYAELRERWSADPGHGTVPPTGYAEAVRLVGSLTAELADARAQIRWLDDSVAERDRRLGELGTLRRSVTYRIGYLFTFPFHIGIRLLRREMRRLRS</sequence>
<name>A0A8J3J3J9_9ACTN</name>
<evidence type="ECO:0000313" key="3">
    <source>
        <dbReference type="Proteomes" id="UP000612808"/>
    </source>
</evidence>
<keyword evidence="3" id="KW-1185">Reference proteome</keyword>
<evidence type="ECO:0000313" key="2">
    <source>
        <dbReference type="EMBL" id="GID11455.1"/>
    </source>
</evidence>
<keyword evidence="1" id="KW-0472">Membrane</keyword>
<proteinExistence type="predicted"/>
<comment type="caution">
    <text evidence="2">The sequence shown here is derived from an EMBL/GenBank/DDBJ whole genome shotgun (WGS) entry which is preliminary data.</text>
</comment>
<dbReference type="EMBL" id="BOMB01000012">
    <property type="protein sequence ID" value="GID11455.1"/>
    <property type="molecule type" value="Genomic_DNA"/>
</dbReference>
<feature type="transmembrane region" description="Helical" evidence="1">
    <location>
        <begin position="562"/>
        <end position="581"/>
    </location>
</feature>
<dbReference type="Proteomes" id="UP000612808">
    <property type="component" value="Unassembled WGS sequence"/>
</dbReference>
<keyword evidence="1" id="KW-0812">Transmembrane</keyword>
<gene>
    <name evidence="2" type="ORF">Aru02nite_23440</name>
</gene>
<protein>
    <submittedName>
        <fullName evidence="2">Uncharacterized protein</fullName>
    </submittedName>
</protein>
<dbReference type="AlphaFoldDB" id="A0A8J3J3J9"/>
<evidence type="ECO:0000256" key="1">
    <source>
        <dbReference type="SAM" id="Phobius"/>
    </source>
</evidence>
<keyword evidence="1" id="KW-1133">Transmembrane helix</keyword>
<accession>A0A8J3J3J9</accession>
<reference evidence="2" key="1">
    <citation type="submission" date="2021-01" db="EMBL/GenBank/DDBJ databases">
        <title>Whole genome shotgun sequence of Actinocatenispora rupis NBRC 107355.</title>
        <authorList>
            <person name="Komaki H."/>
            <person name="Tamura T."/>
        </authorList>
    </citation>
    <scope>NUCLEOTIDE SEQUENCE</scope>
    <source>
        <strain evidence="2">NBRC 107355</strain>
    </source>
</reference>
<organism evidence="2 3">
    <name type="scientific">Actinocatenispora rupis</name>
    <dbReference type="NCBI Taxonomy" id="519421"/>
    <lineage>
        <taxon>Bacteria</taxon>
        <taxon>Bacillati</taxon>
        <taxon>Actinomycetota</taxon>
        <taxon>Actinomycetes</taxon>
        <taxon>Micromonosporales</taxon>
        <taxon>Micromonosporaceae</taxon>
        <taxon>Actinocatenispora</taxon>
    </lineage>
</organism>